<sequence length="154" mass="17797">MSIVGGYDMRLWSIHPKYLDSKGLVALWREGLLAQSVLLGNTRGYQNHPQLIRFKNTGHPSAAIACYLRLITEEADNRSYNFDKNKIVDLIFKGSIPVTSGQIQYEFQHLLKKLETRDQDLYQKLKGLKEIELHPLFNVVTGNTEHWEIRKSKV</sequence>
<dbReference type="InterPro" id="IPR004260">
    <property type="entry name" value="Pyr-dimer_DNA_glycosylase"/>
</dbReference>
<organism evidence="1 2">
    <name type="scientific">Nitrosomonas cryotolerans ATCC 49181</name>
    <dbReference type="NCBI Taxonomy" id="1131553"/>
    <lineage>
        <taxon>Bacteria</taxon>
        <taxon>Pseudomonadati</taxon>
        <taxon>Pseudomonadota</taxon>
        <taxon>Betaproteobacteria</taxon>
        <taxon>Nitrosomonadales</taxon>
        <taxon>Nitrosomonadaceae</taxon>
        <taxon>Nitrosomonas</taxon>
    </lineage>
</organism>
<dbReference type="eggNOG" id="ENOG503195F">
    <property type="taxonomic scope" value="Bacteria"/>
</dbReference>
<protein>
    <recommendedName>
        <fullName evidence="3">Pyrimidine dimer DNA glycosylase /DNA-(Apurinic or apyrimidinic site) lyase</fullName>
    </recommendedName>
</protein>
<evidence type="ECO:0000313" key="1">
    <source>
        <dbReference type="EMBL" id="SIO01987.1"/>
    </source>
</evidence>
<evidence type="ECO:0000313" key="2">
    <source>
        <dbReference type="Proteomes" id="UP000185062"/>
    </source>
</evidence>
<dbReference type="Pfam" id="PF03013">
    <property type="entry name" value="Pyr_excise"/>
    <property type="match status" value="1"/>
</dbReference>
<gene>
    <name evidence="1" type="ORF">SAMN02743940_0529</name>
</gene>
<reference evidence="1 2" key="1">
    <citation type="submission" date="2016-12" db="EMBL/GenBank/DDBJ databases">
        <authorList>
            <person name="Song W.-J."/>
            <person name="Kurnit D.M."/>
        </authorList>
    </citation>
    <scope>NUCLEOTIDE SEQUENCE [LARGE SCALE GENOMIC DNA]</scope>
    <source>
        <strain evidence="1 2">ATCC 49181</strain>
    </source>
</reference>
<dbReference type="EMBL" id="FSRO01000001">
    <property type="protein sequence ID" value="SIO01987.1"/>
    <property type="molecule type" value="Genomic_DNA"/>
</dbReference>
<name>A0A1N6G3C2_9PROT</name>
<keyword evidence="2" id="KW-1185">Reference proteome</keyword>
<accession>A0A1N6G3C2</accession>
<dbReference type="Proteomes" id="UP000185062">
    <property type="component" value="Unassembled WGS sequence"/>
</dbReference>
<dbReference type="AlphaFoldDB" id="A0A1N6G3C2"/>
<proteinExistence type="predicted"/>
<evidence type="ECO:0008006" key="3">
    <source>
        <dbReference type="Google" id="ProtNLM"/>
    </source>
</evidence>